<organism evidence="3 4">
    <name type="scientific">Marasmiellus scandens</name>
    <dbReference type="NCBI Taxonomy" id="2682957"/>
    <lineage>
        <taxon>Eukaryota</taxon>
        <taxon>Fungi</taxon>
        <taxon>Dikarya</taxon>
        <taxon>Basidiomycota</taxon>
        <taxon>Agaricomycotina</taxon>
        <taxon>Agaricomycetes</taxon>
        <taxon>Agaricomycetidae</taxon>
        <taxon>Agaricales</taxon>
        <taxon>Marasmiineae</taxon>
        <taxon>Omphalotaceae</taxon>
        <taxon>Marasmiellus</taxon>
    </lineage>
</organism>
<dbReference type="InterPro" id="IPR049481">
    <property type="entry name" value="SMN_G2-BD"/>
</dbReference>
<feature type="compositionally biased region" description="Acidic residues" evidence="1">
    <location>
        <begin position="244"/>
        <end position="261"/>
    </location>
</feature>
<dbReference type="Pfam" id="PF20636">
    <property type="entry name" value="SMN_G2-BD"/>
    <property type="match status" value="1"/>
</dbReference>
<feature type="region of interest" description="Disordered" evidence="1">
    <location>
        <begin position="233"/>
        <end position="280"/>
    </location>
</feature>
<keyword evidence="4" id="KW-1185">Reference proteome</keyword>
<dbReference type="CDD" id="cd22852">
    <property type="entry name" value="SMN_C"/>
    <property type="match status" value="1"/>
</dbReference>
<evidence type="ECO:0000256" key="1">
    <source>
        <dbReference type="SAM" id="MobiDB-lite"/>
    </source>
</evidence>
<name>A0ABR1JZU8_9AGAR</name>
<sequence>MRPVVSYDDITLPYELTANANEEAAKSTTDRTMAKPPSKKRKKSRAQNGSQHKANGPSPDTEDYLQVEESRELTHEEIWDDSALIEAWNAATEEYEAYNGPDKGWKDEPMHKSPLWYNFPPTKKQKISHDAVAEASTSLSLNEDSDEDQEHEGEDSQPIDFNTFIPSHNAGLDLPVPEEPPAIPGPDFSAFYSNALPEMTGPMVSQDEAFSRALGAMYWGGYWTAVYHCQKQSQNRKRFVDVEKNEEEEGPEEEDAEDNEDAYSQLGKSSATEDFVSTQR</sequence>
<feature type="domain" description="Survival Motor Neuron Gemin2-binding" evidence="2">
    <location>
        <begin position="76"/>
        <end position="91"/>
    </location>
</feature>
<evidence type="ECO:0000313" key="4">
    <source>
        <dbReference type="Proteomes" id="UP001498398"/>
    </source>
</evidence>
<dbReference type="InterPro" id="IPR047313">
    <property type="entry name" value="SMN_C"/>
</dbReference>
<feature type="region of interest" description="Disordered" evidence="1">
    <location>
        <begin position="1"/>
        <end position="81"/>
    </location>
</feature>
<protein>
    <recommendedName>
        <fullName evidence="2">Survival Motor Neuron Gemin2-binding domain-containing protein</fullName>
    </recommendedName>
</protein>
<comment type="caution">
    <text evidence="3">The sequence shown here is derived from an EMBL/GenBank/DDBJ whole genome shotgun (WGS) entry which is preliminary data.</text>
</comment>
<evidence type="ECO:0000313" key="3">
    <source>
        <dbReference type="EMBL" id="KAK7468411.1"/>
    </source>
</evidence>
<proteinExistence type="predicted"/>
<feature type="compositionally biased region" description="Basic and acidic residues" evidence="1">
    <location>
        <begin position="23"/>
        <end position="33"/>
    </location>
</feature>
<reference evidence="3 4" key="1">
    <citation type="submission" date="2024-01" db="EMBL/GenBank/DDBJ databases">
        <title>A draft genome for the cacao thread blight pathogen Marasmiellus scandens.</title>
        <authorList>
            <person name="Baruah I.K."/>
            <person name="Leung J."/>
            <person name="Bukari Y."/>
            <person name="Amoako-Attah I."/>
            <person name="Meinhardt L.W."/>
            <person name="Bailey B.A."/>
            <person name="Cohen S.P."/>
        </authorList>
    </citation>
    <scope>NUCLEOTIDE SEQUENCE [LARGE SCALE GENOMIC DNA]</scope>
    <source>
        <strain evidence="3 4">GH-19</strain>
    </source>
</reference>
<dbReference type="EMBL" id="JBANRG010000003">
    <property type="protein sequence ID" value="KAK7468411.1"/>
    <property type="molecule type" value="Genomic_DNA"/>
</dbReference>
<feature type="compositionally biased region" description="Basic and acidic residues" evidence="1">
    <location>
        <begin position="68"/>
        <end position="77"/>
    </location>
</feature>
<feature type="compositionally biased region" description="Polar residues" evidence="1">
    <location>
        <begin position="266"/>
        <end position="280"/>
    </location>
</feature>
<accession>A0ABR1JZU8</accession>
<dbReference type="Proteomes" id="UP001498398">
    <property type="component" value="Unassembled WGS sequence"/>
</dbReference>
<gene>
    <name evidence="3" type="ORF">VKT23_002926</name>
</gene>
<evidence type="ECO:0000259" key="2">
    <source>
        <dbReference type="Pfam" id="PF20636"/>
    </source>
</evidence>
<dbReference type="CDD" id="cd22851">
    <property type="entry name" value="SMN_N"/>
    <property type="match status" value="1"/>
</dbReference>
<feature type="compositionally biased region" description="Acidic residues" evidence="1">
    <location>
        <begin position="143"/>
        <end position="157"/>
    </location>
</feature>
<feature type="region of interest" description="Disordered" evidence="1">
    <location>
        <begin position="128"/>
        <end position="172"/>
    </location>
</feature>